<feature type="region of interest" description="Disordered" evidence="1">
    <location>
        <begin position="1"/>
        <end position="32"/>
    </location>
</feature>
<dbReference type="AlphaFoldDB" id="A0A0A9FIP9"/>
<dbReference type="EMBL" id="GBRH01185679">
    <property type="protein sequence ID" value="JAE12217.1"/>
    <property type="molecule type" value="Transcribed_RNA"/>
</dbReference>
<protein>
    <submittedName>
        <fullName evidence="2">Uncharacterized protein</fullName>
    </submittedName>
</protein>
<sequence length="92" mass="10318">MKVSSSISCPAGLGLRGTWRKSRRSRRPNSKDDLECCGSLFNKENLKLCSAHSAILLFLYFRKKRTTCGNIYGSCEFYKFSVPVALAAHLPK</sequence>
<evidence type="ECO:0000256" key="1">
    <source>
        <dbReference type="SAM" id="MobiDB-lite"/>
    </source>
</evidence>
<reference evidence="2" key="2">
    <citation type="journal article" date="2015" name="Data Brief">
        <title>Shoot transcriptome of the giant reed, Arundo donax.</title>
        <authorList>
            <person name="Barrero R.A."/>
            <person name="Guerrero F.D."/>
            <person name="Moolhuijzen P."/>
            <person name="Goolsby J.A."/>
            <person name="Tidwell J."/>
            <person name="Bellgard S.E."/>
            <person name="Bellgard M.I."/>
        </authorList>
    </citation>
    <scope>NUCLEOTIDE SEQUENCE</scope>
    <source>
        <tissue evidence="2">Shoot tissue taken approximately 20 cm above the soil surface</tissue>
    </source>
</reference>
<organism evidence="2">
    <name type="scientific">Arundo donax</name>
    <name type="common">Giant reed</name>
    <name type="synonym">Donax arundinaceus</name>
    <dbReference type="NCBI Taxonomy" id="35708"/>
    <lineage>
        <taxon>Eukaryota</taxon>
        <taxon>Viridiplantae</taxon>
        <taxon>Streptophyta</taxon>
        <taxon>Embryophyta</taxon>
        <taxon>Tracheophyta</taxon>
        <taxon>Spermatophyta</taxon>
        <taxon>Magnoliopsida</taxon>
        <taxon>Liliopsida</taxon>
        <taxon>Poales</taxon>
        <taxon>Poaceae</taxon>
        <taxon>PACMAD clade</taxon>
        <taxon>Arundinoideae</taxon>
        <taxon>Arundineae</taxon>
        <taxon>Arundo</taxon>
    </lineage>
</organism>
<proteinExistence type="predicted"/>
<reference evidence="2" key="1">
    <citation type="submission" date="2014-09" db="EMBL/GenBank/DDBJ databases">
        <authorList>
            <person name="Magalhaes I.L.F."/>
            <person name="Oliveira U."/>
            <person name="Santos F.R."/>
            <person name="Vidigal T.H.D.A."/>
            <person name="Brescovit A.D."/>
            <person name="Santos A.J."/>
        </authorList>
    </citation>
    <scope>NUCLEOTIDE SEQUENCE</scope>
    <source>
        <tissue evidence="2">Shoot tissue taken approximately 20 cm above the soil surface</tissue>
    </source>
</reference>
<name>A0A0A9FIP9_ARUDO</name>
<accession>A0A0A9FIP9</accession>
<feature type="compositionally biased region" description="Basic residues" evidence="1">
    <location>
        <begin position="18"/>
        <end position="28"/>
    </location>
</feature>
<evidence type="ECO:0000313" key="2">
    <source>
        <dbReference type="EMBL" id="JAE12217.1"/>
    </source>
</evidence>